<dbReference type="Gene3D" id="2.30.30.430">
    <property type="entry name" value="Kinase associated protein B domain"/>
    <property type="match status" value="1"/>
</dbReference>
<dbReference type="EMBL" id="CP016808">
    <property type="protein sequence ID" value="ANY65388.1"/>
    <property type="molecule type" value="Genomic_DNA"/>
</dbReference>
<evidence type="ECO:0000313" key="1">
    <source>
        <dbReference type="EMBL" id="ANY65388.1"/>
    </source>
</evidence>
<gene>
    <name evidence="1" type="ORF">BBD42_02055</name>
</gene>
<protein>
    <submittedName>
        <fullName evidence="1">Kinase</fullName>
    </submittedName>
</protein>
<dbReference type="SUPFAM" id="SSF141251">
    <property type="entry name" value="Kinase-associated protein B-like"/>
    <property type="match status" value="1"/>
</dbReference>
<accession>A0A1B2DCG0</accession>
<name>A0A1B2DCG0_9BACL</name>
<sequence>MEEARSTFEVGAIVKAEVRSGLYVGEVMELHGPRALFKVLAVLKHPQQGDLHHPYEPDVPLFHERPALAYTEKTMIPLRQLQTFSGHVPDYRESLHAALEAEAATLDRLKRWSEQGLALLEQLGKQYK</sequence>
<dbReference type="RefSeq" id="WP_099516786.1">
    <property type="nucleotide sequence ID" value="NZ_CP016808.1"/>
</dbReference>
<dbReference type="SMART" id="SM01298">
    <property type="entry name" value="KapB"/>
    <property type="match status" value="1"/>
</dbReference>
<dbReference type="AlphaFoldDB" id="A0A1B2DCG0"/>
<keyword evidence="1" id="KW-0808">Transferase</keyword>
<dbReference type="GO" id="GO:0016301">
    <property type="term" value="F:kinase activity"/>
    <property type="evidence" value="ECO:0007669"/>
    <property type="project" value="UniProtKB-KW"/>
</dbReference>
<dbReference type="Pfam" id="PF08810">
    <property type="entry name" value="KapB"/>
    <property type="match status" value="1"/>
</dbReference>
<proteinExistence type="predicted"/>
<keyword evidence="1" id="KW-0418">Kinase</keyword>
<organism evidence="1">
    <name type="scientific">Paenibacillus sp. BIHB 4019</name>
    <dbReference type="NCBI Taxonomy" id="1870819"/>
    <lineage>
        <taxon>Bacteria</taxon>
        <taxon>Bacillati</taxon>
        <taxon>Bacillota</taxon>
        <taxon>Bacilli</taxon>
        <taxon>Bacillales</taxon>
        <taxon>Paenibacillaceae</taxon>
        <taxon>Paenibacillus</taxon>
    </lineage>
</organism>
<reference evidence="1" key="1">
    <citation type="submission" date="2016-08" db="EMBL/GenBank/DDBJ databases">
        <title>Complete Genome Seqeunce of Paenibacillus sp. BIHB 4019 from tea rhizoplane.</title>
        <authorList>
            <person name="Thakur R."/>
            <person name="Swarnkar M.K."/>
            <person name="Gulati A."/>
        </authorList>
    </citation>
    <scope>NUCLEOTIDE SEQUENCE [LARGE SCALE GENOMIC DNA]</scope>
    <source>
        <strain evidence="1">BIHB4019</strain>
    </source>
</reference>
<dbReference type="InterPro" id="IPR014916">
    <property type="entry name" value="KapB"/>
</dbReference>
<dbReference type="InterPro" id="IPR038080">
    <property type="entry name" value="KapB_sf"/>
</dbReference>